<dbReference type="Proteomes" id="UP000298327">
    <property type="component" value="Unassembled WGS sequence"/>
</dbReference>
<name>A0A4Y9XN86_9AGAM</name>
<evidence type="ECO:0000256" key="1">
    <source>
        <dbReference type="SAM" id="MobiDB-lite"/>
    </source>
</evidence>
<protein>
    <submittedName>
        <fullName evidence="2">Uncharacterized protein</fullName>
    </submittedName>
</protein>
<accession>A0A4Y9XN86</accession>
<reference evidence="2 3" key="1">
    <citation type="submission" date="2019-02" db="EMBL/GenBank/DDBJ databases">
        <title>Genome sequencing of the rare red list fungi Dentipellis fragilis.</title>
        <authorList>
            <person name="Buettner E."/>
            <person name="Kellner H."/>
        </authorList>
    </citation>
    <scope>NUCLEOTIDE SEQUENCE [LARGE SCALE GENOMIC DNA]</scope>
    <source>
        <strain evidence="2 3">DSM 105465</strain>
    </source>
</reference>
<gene>
    <name evidence="2" type="ORF">EVG20_g11397</name>
</gene>
<dbReference type="AlphaFoldDB" id="A0A4Y9XN86"/>
<keyword evidence="3" id="KW-1185">Reference proteome</keyword>
<sequence length="552" mass="60818">MSLIRKTPPTTLKFAFEMPSPSPQITPTNRTTSGSTDRTRGGSCARDRLKTQSRRCERPVSLARTSVADGQYVDLLNVDLRLLTSIAACLFAVFGQGVPHERAHFGLEHVEPCLILAAPRAPPSCACPGIRAVSRDGYTCSPAGIVQPHAERSPSLILNSTRKRCATLKARLIRIYPTLTRTRHRLLRASHAQLLAVRRRHRRQRRSAWRPPHFPIPLARHLANGRLMKTMRFPRIKDAGSSRLFSLAIVSHAANSTPRFSQPSMLARRQPTAARGHKHCSEPRHAAVPATLASGMPVHGPLQDGPARCPWTPDTGPSMSLAVGDACSRAVNLAYLLDKGDKSLPSALTASRLSSHAKSTWSSSWACSSMSRPLSGWSPRVQLMTMLHEDEAIVRWRDVHVYGALACPPFPARHHAVPDQDPLGEAPGEAEEATHLIISLAAAPPQLHHCLAHERHRHEHHTVDRCPHLQGVANTRRHCRFLRCVIDPSAQAICAILHTSQPPRPSSRRWETRKTCKMCRIKDTDRNGGFGGLLSLKFASPAASRALFDTLP</sequence>
<comment type="caution">
    <text evidence="2">The sequence shown here is derived from an EMBL/GenBank/DDBJ whole genome shotgun (WGS) entry which is preliminary data.</text>
</comment>
<evidence type="ECO:0000313" key="2">
    <source>
        <dbReference type="EMBL" id="TFY50661.1"/>
    </source>
</evidence>
<organism evidence="2 3">
    <name type="scientific">Dentipellis fragilis</name>
    <dbReference type="NCBI Taxonomy" id="205917"/>
    <lineage>
        <taxon>Eukaryota</taxon>
        <taxon>Fungi</taxon>
        <taxon>Dikarya</taxon>
        <taxon>Basidiomycota</taxon>
        <taxon>Agaricomycotina</taxon>
        <taxon>Agaricomycetes</taxon>
        <taxon>Russulales</taxon>
        <taxon>Hericiaceae</taxon>
        <taxon>Dentipellis</taxon>
    </lineage>
</organism>
<feature type="region of interest" description="Disordered" evidence="1">
    <location>
        <begin position="1"/>
        <end position="49"/>
    </location>
</feature>
<dbReference type="EMBL" id="SEOQ01001745">
    <property type="protein sequence ID" value="TFY50661.1"/>
    <property type="molecule type" value="Genomic_DNA"/>
</dbReference>
<proteinExistence type="predicted"/>
<evidence type="ECO:0000313" key="3">
    <source>
        <dbReference type="Proteomes" id="UP000298327"/>
    </source>
</evidence>
<feature type="compositionally biased region" description="Basic and acidic residues" evidence="1">
    <location>
        <begin position="37"/>
        <end position="49"/>
    </location>
</feature>